<feature type="domain" description="Apple" evidence="3">
    <location>
        <begin position="27"/>
        <end position="107"/>
    </location>
</feature>
<dbReference type="EMBL" id="JAUCMV010000005">
    <property type="protein sequence ID" value="KAK0397499.1"/>
    <property type="molecule type" value="Genomic_DNA"/>
</dbReference>
<dbReference type="InterPro" id="IPR052774">
    <property type="entry name" value="Celegans_DevNeuronal_Protein"/>
</dbReference>
<accession>A0AA39H2B4</accession>
<feature type="domain" description="Apple" evidence="3">
    <location>
        <begin position="699"/>
        <end position="792"/>
    </location>
</feature>
<keyword evidence="5" id="KW-1185">Reference proteome</keyword>
<dbReference type="PANTHER" id="PTHR47327:SF22">
    <property type="entry name" value="APPLE DOMAIN-CONTAINING PROTEIN"/>
    <property type="match status" value="1"/>
</dbReference>
<feature type="region of interest" description="Disordered" evidence="1">
    <location>
        <begin position="609"/>
        <end position="639"/>
    </location>
</feature>
<keyword evidence="2" id="KW-0732">Signal</keyword>
<name>A0AA39H2B4_9BILA</name>
<dbReference type="InterPro" id="IPR003609">
    <property type="entry name" value="Pan_app"/>
</dbReference>
<feature type="compositionally biased region" description="Low complexity" evidence="1">
    <location>
        <begin position="672"/>
        <end position="691"/>
    </location>
</feature>
<feature type="chain" id="PRO_5041224020" description="Apple domain-containing protein" evidence="2">
    <location>
        <begin position="18"/>
        <end position="944"/>
    </location>
</feature>
<protein>
    <recommendedName>
        <fullName evidence="3">Apple domain-containing protein</fullName>
    </recommendedName>
</protein>
<feature type="domain" description="Apple" evidence="3">
    <location>
        <begin position="318"/>
        <end position="393"/>
    </location>
</feature>
<sequence length="944" mass="103518">MNLGSFLFFALPFLVSCLETSRFATQCFLPTYHRGISNSAPLAELWKVTPYDCLTYCVVNSAKMGNTCHSVVYHRHFSTCQLYSHDGTANGSQIVYATGHDYYNRTSFEELCQDRKAIVRNNVKNPPAYNTESNLRYAPPKYRHHNQNPNLFTITDPVEKSQIQPGQQEPQRTTTTEPKSTVGNVDIDQVVQEDIETTTSPPRTTPTPTAMFYNPNRDEVCAKTGAGYFLIPEFEVVTTEISKPIVGVDHEACLNYCSQNIDSRGDNHLCSSINYDLQTEECHLLSSASKSDAQLLPILTSPRVAVFDKFCLPSDALCQRDGIFKVHFFQQLTKKIISHFNDKKSATECLAECIQTATCQAVTYKANLCMLHGIGTSDLTDADLKTIVIENACAKTASTIIHPANGYDYYRRTAVLNQCAGPGSPSDGPLTDATNNPNFYQVKATKKNKAPGFYENINSASVQAKELPQPDVYGADSYSGQSVATETGNKKLAEAPSSDAFPSSDFKKLTANSVDQSSAGSKAKPAQRLHSHNPSTDKVIPSSLQDNLADKTEQSLPTQYITKLVNEVDIRDPIPPNPPARKVRPHSTAGLPAGSDQVVHLPNSAAELGYETPKKPKKHRTTTTTSAPAVPEFPSETIPEPLEIPELPVQPASTRRPVSATRRPITVPPTVRTTFRTSTPRPTTHKLTTTPKPEPASECSTSTAYYVVIGNEIILPISGAENDVKVIQGIEQSECAKHCSSNKGPRGDHIKCSSINYFPVTQKCEMYSILAEPHGPGNLVENDDVIYSEKFCLPPNTADCHDDEIFLLQVQKKVVGRQISVTSATSITNCLKACLNARGCLIASYDSNRNRCSLHSVDIGENPTVVQDAEPGWVLIENGCSGKRRKPSSALQGVAQVPVEDVPADTKWSSWSDCQFRVHGDLVRVRTRQCEVDCPDGGMQLEKC</sequence>
<dbReference type="AlphaFoldDB" id="A0AA39H2B4"/>
<dbReference type="PANTHER" id="PTHR47327">
    <property type="entry name" value="FI18240P1-RELATED"/>
    <property type="match status" value="1"/>
</dbReference>
<feature type="compositionally biased region" description="Polar residues" evidence="1">
    <location>
        <begin position="532"/>
        <end position="541"/>
    </location>
</feature>
<dbReference type="Proteomes" id="UP001175271">
    <property type="component" value="Unassembled WGS sequence"/>
</dbReference>
<comment type="caution">
    <text evidence="4">The sequence shown here is derived from an EMBL/GenBank/DDBJ whole genome shotgun (WGS) entry which is preliminary data.</text>
</comment>
<evidence type="ECO:0000259" key="3">
    <source>
        <dbReference type="PROSITE" id="PS50948"/>
    </source>
</evidence>
<dbReference type="SUPFAM" id="SSF57414">
    <property type="entry name" value="Hairpin loop containing domain-like"/>
    <property type="match status" value="4"/>
</dbReference>
<feature type="region of interest" description="Disordered" evidence="1">
    <location>
        <begin position="570"/>
        <end position="597"/>
    </location>
</feature>
<dbReference type="Gene3D" id="3.50.4.10">
    <property type="entry name" value="Hepatocyte Growth Factor"/>
    <property type="match status" value="4"/>
</dbReference>
<organism evidence="4 5">
    <name type="scientific">Steinernema hermaphroditum</name>
    <dbReference type="NCBI Taxonomy" id="289476"/>
    <lineage>
        <taxon>Eukaryota</taxon>
        <taxon>Metazoa</taxon>
        <taxon>Ecdysozoa</taxon>
        <taxon>Nematoda</taxon>
        <taxon>Chromadorea</taxon>
        <taxon>Rhabditida</taxon>
        <taxon>Tylenchina</taxon>
        <taxon>Panagrolaimomorpha</taxon>
        <taxon>Strongyloidoidea</taxon>
        <taxon>Steinernematidae</taxon>
        <taxon>Steinernema</taxon>
    </lineage>
</organism>
<feature type="domain" description="Apple" evidence="3">
    <location>
        <begin position="221"/>
        <end position="311"/>
    </location>
</feature>
<evidence type="ECO:0000256" key="1">
    <source>
        <dbReference type="SAM" id="MobiDB-lite"/>
    </source>
</evidence>
<dbReference type="Pfam" id="PF00024">
    <property type="entry name" value="PAN_1"/>
    <property type="match status" value="5"/>
</dbReference>
<feature type="region of interest" description="Disordered" evidence="1">
    <location>
        <begin position="672"/>
        <end position="696"/>
    </location>
</feature>
<reference evidence="4" key="1">
    <citation type="submission" date="2023-06" db="EMBL/GenBank/DDBJ databases">
        <title>Genomic analysis of the entomopathogenic nematode Steinernema hermaphroditum.</title>
        <authorList>
            <person name="Schwarz E.M."/>
            <person name="Heppert J.K."/>
            <person name="Baniya A."/>
            <person name="Schwartz H.T."/>
            <person name="Tan C.-H."/>
            <person name="Antoshechkin I."/>
            <person name="Sternberg P.W."/>
            <person name="Goodrich-Blair H."/>
            <person name="Dillman A.R."/>
        </authorList>
    </citation>
    <scope>NUCLEOTIDE SEQUENCE</scope>
    <source>
        <strain evidence="4">PS9179</strain>
        <tissue evidence="4">Whole animal</tissue>
    </source>
</reference>
<evidence type="ECO:0000313" key="5">
    <source>
        <dbReference type="Proteomes" id="UP001175271"/>
    </source>
</evidence>
<dbReference type="GO" id="GO:0009653">
    <property type="term" value="P:anatomical structure morphogenesis"/>
    <property type="evidence" value="ECO:0007669"/>
    <property type="project" value="TreeGrafter"/>
</dbReference>
<feature type="region of interest" description="Disordered" evidence="1">
    <location>
        <begin position="512"/>
        <end position="541"/>
    </location>
</feature>
<feature type="compositionally biased region" description="Low complexity" evidence="1">
    <location>
        <begin position="164"/>
        <end position="178"/>
    </location>
</feature>
<evidence type="ECO:0000256" key="2">
    <source>
        <dbReference type="SAM" id="SignalP"/>
    </source>
</evidence>
<evidence type="ECO:0000313" key="4">
    <source>
        <dbReference type="EMBL" id="KAK0397499.1"/>
    </source>
</evidence>
<feature type="domain" description="Apple" evidence="3">
    <location>
        <begin position="800"/>
        <end position="880"/>
    </location>
</feature>
<dbReference type="SMART" id="SM00473">
    <property type="entry name" value="PAN_AP"/>
    <property type="match status" value="5"/>
</dbReference>
<feature type="compositionally biased region" description="Low complexity" evidence="1">
    <location>
        <begin position="197"/>
        <end position="209"/>
    </location>
</feature>
<gene>
    <name evidence="4" type="ORF">QR680_002148</name>
</gene>
<proteinExistence type="predicted"/>
<feature type="signal peptide" evidence="2">
    <location>
        <begin position="1"/>
        <end position="17"/>
    </location>
</feature>
<feature type="region of interest" description="Disordered" evidence="1">
    <location>
        <begin position="159"/>
        <end position="211"/>
    </location>
</feature>
<dbReference type="PROSITE" id="PS50948">
    <property type="entry name" value="PAN"/>
    <property type="match status" value="5"/>
</dbReference>